<protein>
    <submittedName>
        <fullName evidence="1">Uncharacterized protein</fullName>
    </submittedName>
</protein>
<dbReference type="OrthoDB" id="2397870at2759"/>
<dbReference type="Proteomes" id="UP000886520">
    <property type="component" value="Chromosome 21"/>
</dbReference>
<dbReference type="PANTHER" id="PTHR37745:SF1">
    <property type="entry name" value="EXPRESSED PROTEIN"/>
    <property type="match status" value="1"/>
</dbReference>
<proteinExistence type="predicted"/>
<dbReference type="PANTHER" id="PTHR37745">
    <property type="entry name" value="EXPRESSED PROTEIN"/>
    <property type="match status" value="1"/>
</dbReference>
<comment type="caution">
    <text evidence="1">The sequence shown here is derived from an EMBL/GenBank/DDBJ whole genome shotgun (WGS) entry which is preliminary data.</text>
</comment>
<name>A0A9D4U8A6_ADICA</name>
<gene>
    <name evidence="1" type="ORF">GOP47_0021409</name>
</gene>
<sequence length="313" mass="35630">MTYSLMAKDLGGTETMSLAMLQAIDVRGLFDLKKWNRMKDSLMLCPGIGLEIGCLHLKSTGLKVAFMEDWAHIVHAAHCPLTHDNHLGVAATPKAVQKEWCTDKRQHGLPLDYIKDSIHACGCLLKEKIIYCDVAAMPISSRTANCPTSSIETTTSQVEQQLTRIMIKHHTRLVLVRSSKRHRAYKWLQEYICHRGGSIDRRGADKRRQRKSKRCGCLFRLVVQHCHDGDRVTITIHGNHTGHIPSSRADLYHLPVHSTVVAYCMDDLFDVGMCRHVAKMSISKERFHMANASELDRVIYRFFMIPKEVQMLL</sequence>
<evidence type="ECO:0000313" key="2">
    <source>
        <dbReference type="Proteomes" id="UP000886520"/>
    </source>
</evidence>
<accession>A0A9D4U8A6</accession>
<dbReference type="EMBL" id="JABFUD020000021">
    <property type="protein sequence ID" value="KAI5062862.1"/>
    <property type="molecule type" value="Genomic_DNA"/>
</dbReference>
<organism evidence="1 2">
    <name type="scientific">Adiantum capillus-veneris</name>
    <name type="common">Maidenhair fern</name>
    <dbReference type="NCBI Taxonomy" id="13818"/>
    <lineage>
        <taxon>Eukaryota</taxon>
        <taxon>Viridiplantae</taxon>
        <taxon>Streptophyta</taxon>
        <taxon>Embryophyta</taxon>
        <taxon>Tracheophyta</taxon>
        <taxon>Polypodiopsida</taxon>
        <taxon>Polypodiidae</taxon>
        <taxon>Polypodiales</taxon>
        <taxon>Pteridineae</taxon>
        <taxon>Pteridaceae</taxon>
        <taxon>Vittarioideae</taxon>
        <taxon>Adiantum</taxon>
    </lineage>
</organism>
<evidence type="ECO:0000313" key="1">
    <source>
        <dbReference type="EMBL" id="KAI5062862.1"/>
    </source>
</evidence>
<reference evidence="1" key="1">
    <citation type="submission" date="2021-01" db="EMBL/GenBank/DDBJ databases">
        <title>Adiantum capillus-veneris genome.</title>
        <authorList>
            <person name="Fang Y."/>
            <person name="Liao Q."/>
        </authorList>
    </citation>
    <scope>NUCLEOTIDE SEQUENCE</scope>
    <source>
        <strain evidence="1">H3</strain>
        <tissue evidence="1">Leaf</tissue>
    </source>
</reference>
<keyword evidence="2" id="KW-1185">Reference proteome</keyword>
<dbReference type="AlphaFoldDB" id="A0A9D4U8A6"/>